<evidence type="ECO:0000313" key="2">
    <source>
        <dbReference type="EMBL" id="KAF1972836.1"/>
    </source>
</evidence>
<dbReference type="Proteomes" id="UP000800036">
    <property type="component" value="Unassembled WGS sequence"/>
</dbReference>
<gene>
    <name evidence="2" type="ORF">BU23DRAFT_568677</name>
</gene>
<protein>
    <submittedName>
        <fullName evidence="2">Uncharacterized protein</fullName>
    </submittedName>
</protein>
<dbReference type="AlphaFoldDB" id="A0A6A5VCT6"/>
<proteinExistence type="predicted"/>
<organism evidence="2 3">
    <name type="scientific">Bimuria novae-zelandiae CBS 107.79</name>
    <dbReference type="NCBI Taxonomy" id="1447943"/>
    <lineage>
        <taxon>Eukaryota</taxon>
        <taxon>Fungi</taxon>
        <taxon>Dikarya</taxon>
        <taxon>Ascomycota</taxon>
        <taxon>Pezizomycotina</taxon>
        <taxon>Dothideomycetes</taxon>
        <taxon>Pleosporomycetidae</taxon>
        <taxon>Pleosporales</taxon>
        <taxon>Massarineae</taxon>
        <taxon>Didymosphaeriaceae</taxon>
        <taxon>Bimuria</taxon>
    </lineage>
</organism>
<feature type="region of interest" description="Disordered" evidence="1">
    <location>
        <begin position="167"/>
        <end position="190"/>
    </location>
</feature>
<name>A0A6A5VCT6_9PLEO</name>
<dbReference type="EMBL" id="ML976684">
    <property type="protein sequence ID" value="KAF1972836.1"/>
    <property type="molecule type" value="Genomic_DNA"/>
</dbReference>
<sequence>MHISFRLPSATVQRAWWMIDSPAMRIQPLKIPVVAMEPNVNPSNVSGSLGSLPQLPAPLFNQVAARPRFILLCDAYYLDFHSDTGYSNEQGAPIFSGGPTLSKRYSWYHHWCIHVARRRASATLTGWSPTAWLADVYATNAPNAPFGFNVAQQQAWVANNQLAIDDEHEPLSSDEYESDNEGDVGEEYGE</sequence>
<accession>A0A6A5VCT6</accession>
<reference evidence="2" key="1">
    <citation type="journal article" date="2020" name="Stud. Mycol.">
        <title>101 Dothideomycetes genomes: a test case for predicting lifestyles and emergence of pathogens.</title>
        <authorList>
            <person name="Haridas S."/>
            <person name="Albert R."/>
            <person name="Binder M."/>
            <person name="Bloem J."/>
            <person name="Labutti K."/>
            <person name="Salamov A."/>
            <person name="Andreopoulos B."/>
            <person name="Baker S."/>
            <person name="Barry K."/>
            <person name="Bills G."/>
            <person name="Bluhm B."/>
            <person name="Cannon C."/>
            <person name="Castanera R."/>
            <person name="Culley D."/>
            <person name="Daum C."/>
            <person name="Ezra D."/>
            <person name="Gonzalez J."/>
            <person name="Henrissat B."/>
            <person name="Kuo A."/>
            <person name="Liang C."/>
            <person name="Lipzen A."/>
            <person name="Lutzoni F."/>
            <person name="Magnuson J."/>
            <person name="Mondo S."/>
            <person name="Nolan M."/>
            <person name="Ohm R."/>
            <person name="Pangilinan J."/>
            <person name="Park H.-J."/>
            <person name="Ramirez L."/>
            <person name="Alfaro M."/>
            <person name="Sun H."/>
            <person name="Tritt A."/>
            <person name="Yoshinaga Y."/>
            <person name="Zwiers L.-H."/>
            <person name="Turgeon B."/>
            <person name="Goodwin S."/>
            <person name="Spatafora J."/>
            <person name="Crous P."/>
            <person name="Grigoriev I."/>
        </authorList>
    </citation>
    <scope>NUCLEOTIDE SEQUENCE</scope>
    <source>
        <strain evidence="2">CBS 107.79</strain>
    </source>
</reference>
<evidence type="ECO:0000256" key="1">
    <source>
        <dbReference type="SAM" id="MobiDB-lite"/>
    </source>
</evidence>
<evidence type="ECO:0000313" key="3">
    <source>
        <dbReference type="Proteomes" id="UP000800036"/>
    </source>
</evidence>
<keyword evidence="3" id="KW-1185">Reference proteome</keyword>